<sequence length="204" mass="23436">MSSNLPVYPDAMLMGESPKKTPTQAPTQFSVETEFNKERAKAVESLIKDIADESFAVKTEIRTETDIIQIEIDEDDVSQTDTTRPTTTAKTMSSLTPLSMNLSYSQCEFDSIREQDLREKVALVKTLSMRDISRMDDDDNDSKMIPPRIIPMRYKILKKHKVETSTPVSNSRTPVLGVKEDWLWDKHGQPIRDIRAYQFSLFRR</sequence>
<evidence type="ECO:0000313" key="2">
    <source>
        <dbReference type="Proteomes" id="UP000887565"/>
    </source>
</evidence>
<dbReference type="Proteomes" id="UP000887565">
    <property type="component" value="Unplaced"/>
</dbReference>
<protein>
    <submittedName>
        <fullName evidence="3">Uncharacterized protein</fullName>
    </submittedName>
</protein>
<organism evidence="2 3">
    <name type="scientific">Romanomermis culicivorax</name>
    <name type="common">Nematode worm</name>
    <dbReference type="NCBI Taxonomy" id="13658"/>
    <lineage>
        <taxon>Eukaryota</taxon>
        <taxon>Metazoa</taxon>
        <taxon>Ecdysozoa</taxon>
        <taxon>Nematoda</taxon>
        <taxon>Enoplea</taxon>
        <taxon>Dorylaimia</taxon>
        <taxon>Mermithida</taxon>
        <taxon>Mermithoidea</taxon>
        <taxon>Mermithidae</taxon>
        <taxon>Romanomermis</taxon>
    </lineage>
</organism>
<dbReference type="AlphaFoldDB" id="A0A915HTG3"/>
<evidence type="ECO:0000256" key="1">
    <source>
        <dbReference type="SAM" id="MobiDB-lite"/>
    </source>
</evidence>
<accession>A0A915HTG3</accession>
<dbReference type="WBParaSite" id="nRc.2.0.1.t04687-RA">
    <property type="protein sequence ID" value="nRc.2.0.1.t04687-RA"/>
    <property type="gene ID" value="nRc.2.0.1.g04687"/>
</dbReference>
<keyword evidence="2" id="KW-1185">Reference proteome</keyword>
<reference evidence="3" key="1">
    <citation type="submission" date="2022-11" db="UniProtKB">
        <authorList>
            <consortium name="WormBaseParasite"/>
        </authorList>
    </citation>
    <scope>IDENTIFICATION</scope>
</reference>
<name>A0A915HTG3_ROMCU</name>
<feature type="region of interest" description="Disordered" evidence="1">
    <location>
        <begin position="1"/>
        <end position="25"/>
    </location>
</feature>
<proteinExistence type="predicted"/>
<evidence type="ECO:0000313" key="3">
    <source>
        <dbReference type="WBParaSite" id="nRc.2.0.1.t04687-RA"/>
    </source>
</evidence>